<sequence>MNWPAVIAPLMAPVSSLSTIAVGVAGGGEIHGEGEYRRGGSGVASGIGCPDGELVGAFTQIDRWREGPRAVAAGDRRANSDRAVIDGYGGAWFGGTRELRTRIVSAASAAYRSFAGINIVRCAANGGRAGRNRIDNKTDGSGCRAGIACRIGRGCGNGVAALVRSVVGVKLQLPLASTVVVPICLPLS</sequence>
<proteinExistence type="predicted"/>
<name>A0A377LUD4_ENTCL</name>
<dbReference type="Proteomes" id="UP000255106">
    <property type="component" value="Unassembled WGS sequence"/>
</dbReference>
<reference evidence="1 2" key="1">
    <citation type="submission" date="2018-06" db="EMBL/GenBank/DDBJ databases">
        <authorList>
            <consortium name="Pathogen Informatics"/>
            <person name="Doyle S."/>
        </authorList>
    </citation>
    <scope>NUCLEOTIDE SEQUENCE [LARGE SCALE GENOMIC DNA]</scope>
    <source>
        <strain evidence="1 2">NCTC10005</strain>
    </source>
</reference>
<accession>A0A377LUD4</accession>
<protein>
    <submittedName>
        <fullName evidence="1">Uncharacterized protein</fullName>
    </submittedName>
</protein>
<dbReference type="EMBL" id="UGJB01000004">
    <property type="protein sequence ID" value="STQ09804.1"/>
    <property type="molecule type" value="Genomic_DNA"/>
</dbReference>
<evidence type="ECO:0000313" key="1">
    <source>
        <dbReference type="EMBL" id="STQ09804.1"/>
    </source>
</evidence>
<evidence type="ECO:0000313" key="2">
    <source>
        <dbReference type="Proteomes" id="UP000255106"/>
    </source>
</evidence>
<organism evidence="1 2">
    <name type="scientific">Enterobacter cloacae</name>
    <dbReference type="NCBI Taxonomy" id="550"/>
    <lineage>
        <taxon>Bacteria</taxon>
        <taxon>Pseudomonadati</taxon>
        <taxon>Pseudomonadota</taxon>
        <taxon>Gammaproteobacteria</taxon>
        <taxon>Enterobacterales</taxon>
        <taxon>Enterobacteriaceae</taxon>
        <taxon>Enterobacter</taxon>
        <taxon>Enterobacter cloacae complex</taxon>
    </lineage>
</organism>
<dbReference type="AlphaFoldDB" id="A0A377LUD4"/>
<gene>
    <name evidence="1" type="ORF">NCTC10005_02527</name>
</gene>